<sequence>MATFEFPDNAQIRIIDGPPAWQFMPKDQAACRGLRTAPTPIIHDAMDCAINKFPKSRLVPVRTEDGRRSYVSMKETTINRIKELAAAGAKDIGLPSEEARLQE</sequence>
<proteinExistence type="predicted"/>
<protein>
    <submittedName>
        <fullName evidence="1">Uncharacterized protein</fullName>
    </submittedName>
</protein>
<reference evidence="1 2" key="1">
    <citation type="submission" date="2019-02" db="EMBL/GenBank/DDBJ databases">
        <title>Complete genome sequence of Burkholderia cenocepacia phage BcepSauron.</title>
        <authorList>
            <person name="Park K."/>
            <person name="Gonzalez C."/>
            <person name="Liu M."/>
            <person name="Gill J."/>
        </authorList>
    </citation>
    <scope>NUCLEOTIDE SEQUENCE [LARGE SCALE GENOMIC DNA]</scope>
</reference>
<organism evidence="1 2">
    <name type="scientific">Burkholderia phage BcepSauron</name>
    <dbReference type="NCBI Taxonomy" id="2530033"/>
    <lineage>
        <taxon>Viruses</taxon>
        <taxon>Duplodnaviria</taxon>
        <taxon>Heunggongvirae</taxon>
        <taxon>Uroviricota</taxon>
        <taxon>Caudoviricetes</taxon>
        <taxon>Sarumanvirus</taxon>
        <taxon>Sarumanvirus bcepsauron</taxon>
    </lineage>
</organism>
<evidence type="ECO:0000313" key="1">
    <source>
        <dbReference type="EMBL" id="QBQ74493.1"/>
    </source>
</evidence>
<gene>
    <name evidence="1" type="ORF">BcepSauron_113</name>
</gene>
<dbReference type="EMBL" id="MK552141">
    <property type="protein sequence ID" value="QBQ74493.1"/>
    <property type="molecule type" value="Genomic_DNA"/>
</dbReference>
<evidence type="ECO:0000313" key="2">
    <source>
        <dbReference type="Proteomes" id="UP000301424"/>
    </source>
</evidence>
<accession>A0A482MMW0</accession>
<name>A0A482MMW0_9CAUD</name>
<dbReference type="Proteomes" id="UP000301424">
    <property type="component" value="Segment"/>
</dbReference>
<keyword evidence="2" id="KW-1185">Reference proteome</keyword>